<dbReference type="InterPro" id="IPR036291">
    <property type="entry name" value="NAD(P)-bd_dom_sf"/>
</dbReference>
<protein>
    <submittedName>
        <fullName evidence="3">Trk system potassium uptake protein TrkA</fullName>
    </submittedName>
</protein>
<dbReference type="RefSeq" id="WP_308785737.1">
    <property type="nucleotide sequence ID" value="NZ_JAUSWB010000001.1"/>
</dbReference>
<comment type="caution">
    <text evidence="3">The sequence shown here is derived from an EMBL/GenBank/DDBJ whole genome shotgun (WGS) entry which is preliminary data.</text>
</comment>
<dbReference type="InterPro" id="IPR003148">
    <property type="entry name" value="RCK_N"/>
</dbReference>
<keyword evidence="4" id="KW-1185">Reference proteome</keyword>
<dbReference type="PROSITE" id="PS51202">
    <property type="entry name" value="RCK_C"/>
    <property type="match status" value="1"/>
</dbReference>
<dbReference type="InterPro" id="IPR006037">
    <property type="entry name" value="RCK_C"/>
</dbReference>
<proteinExistence type="predicted"/>
<dbReference type="Pfam" id="PF02254">
    <property type="entry name" value="TrkA_N"/>
    <property type="match status" value="1"/>
</dbReference>
<dbReference type="Gene3D" id="3.40.50.720">
    <property type="entry name" value="NAD(P)-binding Rossmann-like Domain"/>
    <property type="match status" value="1"/>
</dbReference>
<feature type="domain" description="RCK N-terminal" evidence="1">
    <location>
        <begin position="2"/>
        <end position="118"/>
    </location>
</feature>
<name>A0ABU0GPZ0_9BACL</name>
<evidence type="ECO:0000259" key="2">
    <source>
        <dbReference type="PROSITE" id="PS51202"/>
    </source>
</evidence>
<dbReference type="Pfam" id="PF02080">
    <property type="entry name" value="TrkA_C"/>
    <property type="match status" value="1"/>
</dbReference>
<accession>A0ABU0GPZ0</accession>
<reference evidence="3 4" key="1">
    <citation type="submission" date="2023-07" db="EMBL/GenBank/DDBJ databases">
        <title>Genomic Encyclopedia of Type Strains, Phase IV (KMG-IV): sequencing the most valuable type-strain genomes for metagenomic binning, comparative biology and taxonomic classification.</title>
        <authorList>
            <person name="Goeker M."/>
        </authorList>
    </citation>
    <scope>NUCLEOTIDE SEQUENCE [LARGE SCALE GENOMIC DNA]</scope>
    <source>
        <strain evidence="3 4">DSM 16419</strain>
    </source>
</reference>
<dbReference type="SUPFAM" id="SSF51735">
    <property type="entry name" value="NAD(P)-binding Rossmann-fold domains"/>
    <property type="match status" value="1"/>
</dbReference>
<evidence type="ECO:0000259" key="1">
    <source>
        <dbReference type="PROSITE" id="PS51201"/>
    </source>
</evidence>
<dbReference type="InterPro" id="IPR050721">
    <property type="entry name" value="Trk_Ktr_HKT_K-transport"/>
</dbReference>
<evidence type="ECO:0000313" key="4">
    <source>
        <dbReference type="Proteomes" id="UP001241988"/>
    </source>
</evidence>
<evidence type="ECO:0000313" key="3">
    <source>
        <dbReference type="EMBL" id="MDQ0427427.1"/>
    </source>
</evidence>
<dbReference type="SUPFAM" id="SSF116726">
    <property type="entry name" value="TrkA C-terminal domain-like"/>
    <property type="match status" value="1"/>
</dbReference>
<organism evidence="3 4">
    <name type="scientific">Planomicrobium stackebrandtii</name>
    <dbReference type="NCBI Taxonomy" id="253160"/>
    <lineage>
        <taxon>Bacteria</taxon>
        <taxon>Bacillati</taxon>
        <taxon>Bacillota</taxon>
        <taxon>Bacilli</taxon>
        <taxon>Bacillales</taxon>
        <taxon>Caryophanaceae</taxon>
        <taxon>Planomicrobium</taxon>
    </lineage>
</organism>
<gene>
    <name evidence="3" type="ORF">QOZ98_000252</name>
</gene>
<dbReference type="Gene3D" id="3.30.70.1450">
    <property type="entry name" value="Regulator of K+ conductance, C-terminal domain"/>
    <property type="match status" value="1"/>
</dbReference>
<dbReference type="InterPro" id="IPR036721">
    <property type="entry name" value="RCK_C_sf"/>
</dbReference>
<dbReference type="EMBL" id="JAUSWB010000001">
    <property type="protein sequence ID" value="MDQ0427427.1"/>
    <property type="molecule type" value="Genomic_DNA"/>
</dbReference>
<sequence>MEKQFVIIGLGRFGSSVCQELHALGHEILAMDLTEERVDAMSEFATHTVRANGTDERDLKALGVRNFEHAIVAFGEDLQASVLCTLMLKEMGVSNVWVKARDRQHQLILEKVGADRVIQPEKEMGIRVAHLLDSDKIVDYIELSKDYSIIELIASSQMSGKTLKQLDIRAKYGCIVLAIKRFEDVNIAPLPDDEVVKGDILITMGHRKDLRRFEEKGL</sequence>
<dbReference type="PROSITE" id="PS51201">
    <property type="entry name" value="RCK_N"/>
    <property type="match status" value="1"/>
</dbReference>
<dbReference type="Proteomes" id="UP001241988">
    <property type="component" value="Unassembled WGS sequence"/>
</dbReference>
<dbReference type="PANTHER" id="PTHR43833">
    <property type="entry name" value="POTASSIUM CHANNEL PROTEIN 2-RELATED-RELATED"/>
    <property type="match status" value="1"/>
</dbReference>
<feature type="domain" description="RCK C-terminal" evidence="2">
    <location>
        <begin position="135"/>
        <end position="218"/>
    </location>
</feature>
<dbReference type="PANTHER" id="PTHR43833:SF7">
    <property type="entry name" value="KTR SYSTEM POTASSIUM UPTAKE PROTEIN C"/>
    <property type="match status" value="1"/>
</dbReference>